<dbReference type="PANTHER" id="PTHR36981:SF11">
    <property type="entry name" value="P2X PURINOCEPTOR 7-LIKE"/>
    <property type="match status" value="1"/>
</dbReference>
<dbReference type="EMBL" id="CM004478">
    <property type="protein sequence ID" value="OCT73530.1"/>
    <property type="molecule type" value="Genomic_DNA"/>
</dbReference>
<feature type="domain" description="P2X purinoreceptor 7 intracellular" evidence="1">
    <location>
        <begin position="19"/>
        <end position="156"/>
    </location>
</feature>
<evidence type="ECO:0000313" key="2">
    <source>
        <dbReference type="EMBL" id="OCT73530.1"/>
    </source>
</evidence>
<dbReference type="Proteomes" id="UP000694892">
    <property type="component" value="Chromosome 7L"/>
</dbReference>
<name>A0A974CIY0_XENLA</name>
<gene>
    <name evidence="2" type="ORF">XELAEV_18036507mg</name>
</gene>
<dbReference type="PANTHER" id="PTHR36981">
    <property type="entry name" value="ZGC:195170"/>
    <property type="match status" value="1"/>
</dbReference>
<dbReference type="OMA" id="RENTVWC"/>
<dbReference type="InterPro" id="IPR046815">
    <property type="entry name" value="P2RX7_C"/>
</dbReference>
<evidence type="ECO:0000259" key="1">
    <source>
        <dbReference type="Pfam" id="PF20478"/>
    </source>
</evidence>
<sequence length="157" mass="18377">MAEGGIVQKVVDDQEQALWSEQEFVSQQNTPPDEKRENTVWCKCGKCIPMPNRDEFYCCTEIQAIAHYFDGEVVCVTTVNDMLTMCMEENHLDFMIIWSGRYSRAAYTRDRIRILRKAAYRAFPTWTHGYLGPENRIPVPSCMVDLIRKKFPDRQQQ</sequence>
<reference evidence="3" key="1">
    <citation type="journal article" date="2016" name="Nature">
        <title>Genome evolution in the allotetraploid frog Xenopus laevis.</title>
        <authorList>
            <person name="Session A.M."/>
            <person name="Uno Y."/>
            <person name="Kwon T."/>
            <person name="Chapman J.A."/>
            <person name="Toyoda A."/>
            <person name="Takahashi S."/>
            <person name="Fukui A."/>
            <person name="Hikosaka A."/>
            <person name="Suzuki A."/>
            <person name="Kondo M."/>
            <person name="van Heeringen S.J."/>
            <person name="Quigley I."/>
            <person name="Heinz S."/>
            <person name="Ogino H."/>
            <person name="Ochi H."/>
            <person name="Hellsten U."/>
            <person name="Lyons J.B."/>
            <person name="Simakov O."/>
            <person name="Putnam N."/>
            <person name="Stites J."/>
            <person name="Kuroki Y."/>
            <person name="Tanaka T."/>
            <person name="Michiue T."/>
            <person name="Watanabe M."/>
            <person name="Bogdanovic O."/>
            <person name="Lister R."/>
            <person name="Georgiou G."/>
            <person name="Paranjpe S.S."/>
            <person name="van Kruijsbergen I."/>
            <person name="Shu S."/>
            <person name="Carlson J."/>
            <person name="Kinoshita T."/>
            <person name="Ohta Y."/>
            <person name="Mawaribuchi S."/>
            <person name="Jenkins J."/>
            <person name="Grimwood J."/>
            <person name="Schmutz J."/>
            <person name="Mitros T."/>
            <person name="Mozaffari S.V."/>
            <person name="Suzuki Y."/>
            <person name="Haramoto Y."/>
            <person name="Yamamoto T.S."/>
            <person name="Takagi C."/>
            <person name="Heald R."/>
            <person name="Miller K."/>
            <person name="Haudenschild C."/>
            <person name="Kitzman J."/>
            <person name="Nakayama T."/>
            <person name="Izutsu Y."/>
            <person name="Robert J."/>
            <person name="Fortriede J."/>
            <person name="Burns K."/>
            <person name="Lotay V."/>
            <person name="Karimi K."/>
            <person name="Yasuoka Y."/>
            <person name="Dichmann D.S."/>
            <person name="Flajnik M.F."/>
            <person name="Houston D.W."/>
            <person name="Shendure J."/>
            <person name="DuPasquier L."/>
            <person name="Vize P.D."/>
            <person name="Zorn A.M."/>
            <person name="Ito M."/>
            <person name="Marcotte E.M."/>
            <person name="Wallingford J.B."/>
            <person name="Ito Y."/>
            <person name="Asashima M."/>
            <person name="Ueno N."/>
            <person name="Matsuda Y."/>
            <person name="Veenstra G.J."/>
            <person name="Fujiyama A."/>
            <person name="Harland R.M."/>
            <person name="Taira M."/>
            <person name="Rokhsar D.S."/>
        </authorList>
    </citation>
    <scope>NUCLEOTIDE SEQUENCE [LARGE SCALE GENOMIC DNA]</scope>
    <source>
        <strain evidence="3">J</strain>
    </source>
</reference>
<protein>
    <recommendedName>
        <fullName evidence="1">P2X purinoreceptor 7 intracellular domain-containing protein</fullName>
    </recommendedName>
</protein>
<dbReference type="Pfam" id="PF20478">
    <property type="entry name" value="P2RX7_C"/>
    <property type="match status" value="1"/>
</dbReference>
<organism evidence="2 3">
    <name type="scientific">Xenopus laevis</name>
    <name type="common">African clawed frog</name>
    <dbReference type="NCBI Taxonomy" id="8355"/>
    <lineage>
        <taxon>Eukaryota</taxon>
        <taxon>Metazoa</taxon>
        <taxon>Chordata</taxon>
        <taxon>Craniata</taxon>
        <taxon>Vertebrata</taxon>
        <taxon>Euteleostomi</taxon>
        <taxon>Amphibia</taxon>
        <taxon>Batrachia</taxon>
        <taxon>Anura</taxon>
        <taxon>Pipoidea</taxon>
        <taxon>Pipidae</taxon>
        <taxon>Xenopodinae</taxon>
        <taxon>Xenopus</taxon>
        <taxon>Xenopus</taxon>
    </lineage>
</organism>
<dbReference type="AlphaFoldDB" id="A0A974CIY0"/>
<proteinExistence type="predicted"/>
<accession>A0A974CIY0</accession>
<evidence type="ECO:0000313" key="3">
    <source>
        <dbReference type="Proteomes" id="UP000694892"/>
    </source>
</evidence>